<proteinExistence type="predicted"/>
<sequence length="165" mass="18364">MFITVFEPCIRERRFGVIEHRSKNHQYISNVTFRNDVYNKRTINAFDMSLRVFGPARKNLGTRTRAVRSVRSIDASADAANVRARNFRRAATNTGLISTLRSGHALSLVVQIESARALALGRTAHHDAGTGFVLSTLRGTYRGALGEDLVLLALTLCRSEYCEHG</sequence>
<reference evidence="2" key="1">
    <citation type="submission" date="2022-10" db="EMBL/GenBank/DDBJ databases">
        <title>Genome assembly of Pristionchus species.</title>
        <authorList>
            <person name="Yoshida K."/>
            <person name="Sommer R.J."/>
        </authorList>
    </citation>
    <scope>NUCLEOTIDE SEQUENCE [LARGE SCALE GENOMIC DNA]</scope>
    <source>
        <strain evidence="2">RS5460</strain>
    </source>
</reference>
<comment type="caution">
    <text evidence="1">The sequence shown here is derived from an EMBL/GenBank/DDBJ whole genome shotgun (WGS) entry which is preliminary data.</text>
</comment>
<dbReference type="AlphaFoldDB" id="A0AAN5IEZ3"/>
<evidence type="ECO:0000313" key="1">
    <source>
        <dbReference type="EMBL" id="GMR62204.1"/>
    </source>
</evidence>
<dbReference type="Proteomes" id="UP001328107">
    <property type="component" value="Unassembled WGS sequence"/>
</dbReference>
<gene>
    <name evidence="1" type="ORF">PMAYCL1PPCAC_32399</name>
</gene>
<keyword evidence="2" id="KW-1185">Reference proteome</keyword>
<organism evidence="1 2">
    <name type="scientific">Pristionchus mayeri</name>
    <dbReference type="NCBI Taxonomy" id="1317129"/>
    <lineage>
        <taxon>Eukaryota</taxon>
        <taxon>Metazoa</taxon>
        <taxon>Ecdysozoa</taxon>
        <taxon>Nematoda</taxon>
        <taxon>Chromadorea</taxon>
        <taxon>Rhabditida</taxon>
        <taxon>Rhabditina</taxon>
        <taxon>Diplogasteromorpha</taxon>
        <taxon>Diplogasteroidea</taxon>
        <taxon>Neodiplogasteridae</taxon>
        <taxon>Pristionchus</taxon>
    </lineage>
</organism>
<name>A0AAN5IEZ3_9BILA</name>
<dbReference type="EMBL" id="BTRK01000006">
    <property type="protein sequence ID" value="GMR62204.1"/>
    <property type="molecule type" value="Genomic_DNA"/>
</dbReference>
<evidence type="ECO:0000313" key="2">
    <source>
        <dbReference type="Proteomes" id="UP001328107"/>
    </source>
</evidence>
<accession>A0AAN5IEZ3</accession>
<protein>
    <submittedName>
        <fullName evidence="1">Uncharacterized protein</fullName>
    </submittedName>
</protein>